<evidence type="ECO:0000256" key="2">
    <source>
        <dbReference type="ARBA" id="ARBA00005517"/>
    </source>
</evidence>
<dbReference type="InterPro" id="IPR001926">
    <property type="entry name" value="TrpB-like_PALP"/>
</dbReference>
<dbReference type="Gene3D" id="3.90.1380.10">
    <property type="entry name" value="Threonine synthase, N-terminal domain"/>
    <property type="match status" value="1"/>
</dbReference>
<dbReference type="Pfam" id="PF24857">
    <property type="entry name" value="THR4_C"/>
    <property type="match status" value="1"/>
</dbReference>
<dbReference type="Gene3D" id="3.40.50.1100">
    <property type="match status" value="2"/>
</dbReference>
<comment type="cofactor">
    <cofactor evidence="1">
        <name>pyridoxal 5'-phosphate</name>
        <dbReference type="ChEBI" id="CHEBI:597326"/>
    </cofactor>
</comment>
<keyword evidence="4" id="KW-0456">Lyase</keyword>
<dbReference type="Pfam" id="PF00291">
    <property type="entry name" value="PALP"/>
    <property type="match status" value="1"/>
</dbReference>
<feature type="domain" description="Tryptophan synthase beta chain-like PALP" evidence="5">
    <location>
        <begin position="96"/>
        <end position="329"/>
    </location>
</feature>
<dbReference type="CDD" id="cd01560">
    <property type="entry name" value="Thr-synth_2"/>
    <property type="match status" value="1"/>
</dbReference>
<feature type="domain" description="Threonine synthase N-terminal" evidence="6">
    <location>
        <begin position="2"/>
        <end position="77"/>
    </location>
</feature>
<dbReference type="NCBIfam" id="TIGR00260">
    <property type="entry name" value="thrC"/>
    <property type="match status" value="1"/>
</dbReference>
<dbReference type="SUPFAM" id="SSF53686">
    <property type="entry name" value="Tryptophan synthase beta subunit-like PLP-dependent enzymes"/>
    <property type="match status" value="1"/>
</dbReference>
<dbReference type="PANTHER" id="PTHR42690:SF1">
    <property type="entry name" value="THREONINE SYNTHASE-LIKE 2"/>
    <property type="match status" value="1"/>
</dbReference>
<dbReference type="GO" id="GO:0016829">
    <property type="term" value="F:lyase activity"/>
    <property type="evidence" value="ECO:0007669"/>
    <property type="project" value="UniProtKB-KW"/>
</dbReference>
<proteinExistence type="inferred from homology"/>
<name>A0A381RWW4_9ZZZZ</name>
<dbReference type="InterPro" id="IPR029144">
    <property type="entry name" value="Thr_synth_N"/>
</dbReference>
<gene>
    <name evidence="7" type="ORF">METZ01_LOCUS48362</name>
</gene>
<evidence type="ECO:0000259" key="5">
    <source>
        <dbReference type="Pfam" id="PF00291"/>
    </source>
</evidence>
<comment type="similarity">
    <text evidence="2">Belongs to the threonine synthase family.</text>
</comment>
<dbReference type="AlphaFoldDB" id="A0A381RWW4"/>
<dbReference type="InterPro" id="IPR036052">
    <property type="entry name" value="TrpB-like_PALP_sf"/>
</dbReference>
<dbReference type="InterPro" id="IPR051166">
    <property type="entry name" value="Threonine_Synthase"/>
</dbReference>
<keyword evidence="3" id="KW-0663">Pyridoxal phosphate</keyword>
<evidence type="ECO:0000259" key="6">
    <source>
        <dbReference type="Pfam" id="PF14821"/>
    </source>
</evidence>
<organism evidence="7">
    <name type="scientific">marine metagenome</name>
    <dbReference type="NCBI Taxonomy" id="408172"/>
    <lineage>
        <taxon>unclassified sequences</taxon>
        <taxon>metagenomes</taxon>
        <taxon>ecological metagenomes</taxon>
    </lineage>
</organism>
<evidence type="ECO:0000313" key="7">
    <source>
        <dbReference type="EMBL" id="SUZ95508.1"/>
    </source>
</evidence>
<dbReference type="InterPro" id="IPR037158">
    <property type="entry name" value="Thr_synth_N_sf"/>
</dbReference>
<dbReference type="Pfam" id="PF14821">
    <property type="entry name" value="Thr_synth_N"/>
    <property type="match status" value="1"/>
</dbReference>
<evidence type="ECO:0000256" key="4">
    <source>
        <dbReference type="ARBA" id="ARBA00023239"/>
    </source>
</evidence>
<evidence type="ECO:0000256" key="1">
    <source>
        <dbReference type="ARBA" id="ARBA00001933"/>
    </source>
</evidence>
<accession>A0A381RWW4</accession>
<dbReference type="InterPro" id="IPR004450">
    <property type="entry name" value="Thr_synthase-like"/>
</dbReference>
<reference evidence="7" key="1">
    <citation type="submission" date="2018-05" db="EMBL/GenBank/DDBJ databases">
        <authorList>
            <person name="Lanie J.A."/>
            <person name="Ng W.-L."/>
            <person name="Kazmierczak K.M."/>
            <person name="Andrzejewski T.M."/>
            <person name="Davidsen T.M."/>
            <person name="Wayne K.J."/>
            <person name="Tettelin H."/>
            <person name="Glass J.I."/>
            <person name="Rusch D."/>
            <person name="Podicherti R."/>
            <person name="Tsui H.-C.T."/>
            <person name="Winkler M.E."/>
        </authorList>
    </citation>
    <scope>NUCLEOTIDE SEQUENCE</scope>
</reference>
<evidence type="ECO:0000256" key="3">
    <source>
        <dbReference type="ARBA" id="ARBA00022898"/>
    </source>
</evidence>
<dbReference type="EMBL" id="UINC01002331">
    <property type="protein sequence ID" value="SUZ95508.1"/>
    <property type="molecule type" value="Genomic_DNA"/>
</dbReference>
<evidence type="ECO:0008006" key="8">
    <source>
        <dbReference type="Google" id="ProtNLM"/>
    </source>
</evidence>
<dbReference type="PANTHER" id="PTHR42690">
    <property type="entry name" value="THREONINE SYNTHASE FAMILY MEMBER"/>
    <property type="match status" value="1"/>
</dbReference>
<sequence>MHYLSTRNDKLRETFTDTLFQGLSREGGLFLPAEWPNIDINTLRDKSYEEVALHIMRPFVGGDLKDDNLYEIISSSYDDFRHPKIAPLVNVDANKYILELFYGPTFSFKDYALQFLGNLFEHLVRTSKKQITVLGATSGDTGSAAIEAFKGKKDIKVFILHPYNRVSDIQRRQMTTVTDSNIFNIAVEGTFDDCQKTVKDLFVDQEIQKKTSLTAINSINWSRIMAQAVYYFWSYLQTEKDKISFIVPSGNFGNIFSARVAKHMGLPIDRLHIATNQNDILHRIISQGQMTMNKVEHTFSPSMDIQVASNFERQLFEIFNNNSNSIVDVMREFQNNKSYTLSKSIISVLQEIYSSASVSDELTLTTIKLFNDKYKYLADPHTATGLSLLDQYSSDHPLVSLACAHPAKFGSAIEKAIGEPPSFPKELENIFDKEEKMTILKNNTNLIKSHILELL</sequence>
<protein>
    <recommendedName>
        <fullName evidence="8">Threonine synthase</fullName>
    </recommendedName>
</protein>